<dbReference type="GO" id="GO:0005777">
    <property type="term" value="C:peroxisome"/>
    <property type="evidence" value="ECO:0007669"/>
    <property type="project" value="InterPro"/>
</dbReference>
<dbReference type="PANTHER" id="PTHR21004:SF0">
    <property type="entry name" value="PEROXISOMAL LEADER PEPTIDE-PROCESSING PROTEASE"/>
    <property type="match status" value="1"/>
</dbReference>
<name>A0A7S4VCQ4_9DINO</name>
<dbReference type="PANTHER" id="PTHR21004">
    <property type="entry name" value="SERINE PROTEASE-RELATED"/>
    <property type="match status" value="1"/>
</dbReference>
<reference evidence="1" key="1">
    <citation type="submission" date="2021-01" db="EMBL/GenBank/DDBJ databases">
        <authorList>
            <person name="Corre E."/>
            <person name="Pelletier E."/>
            <person name="Niang G."/>
            <person name="Scheremetjew M."/>
            <person name="Finn R."/>
            <person name="Kale V."/>
            <person name="Holt S."/>
            <person name="Cochrane G."/>
            <person name="Meng A."/>
            <person name="Brown T."/>
            <person name="Cohen L."/>
        </authorList>
    </citation>
    <scope>NUCLEOTIDE SEQUENCE</scope>
    <source>
        <strain evidence="1">CCMP3105</strain>
    </source>
</reference>
<dbReference type="GO" id="GO:0016485">
    <property type="term" value="P:protein processing"/>
    <property type="evidence" value="ECO:0007669"/>
    <property type="project" value="InterPro"/>
</dbReference>
<dbReference type="AlphaFoldDB" id="A0A7S4VCQ4"/>
<proteinExistence type="predicted"/>
<evidence type="ECO:0000313" key="1">
    <source>
        <dbReference type="EMBL" id="CAE4590048.1"/>
    </source>
</evidence>
<accession>A0A7S4VCQ4</accession>
<gene>
    <name evidence="1" type="ORF">AMON00008_LOCUS23749</name>
</gene>
<protein>
    <submittedName>
        <fullName evidence="1">Uncharacterized protein</fullName>
    </submittedName>
</protein>
<sequence length="672" mass="67868">MVEADATPVRWGSVAIVASGPESDVAAAAAALGGAGAALGNAGAVIEDGRTHVSASGLCLAQAGRPAVVLTAAAALAPFLARRAAATPTGNGRLLRPAVDVALVPTSELFVILPGDGSRVAGAGLERSEARQVESGLKGSQALPATVAACVPLAAAEDTFRRLQVVAGAQTSTVATPAWTGQSGVAWLPPAVGTLGVAVLHVLPGEDESDPFADWGAMLPHWALGCALPLAAEGCAVRLCTSPFGGLKPSLFLDAETRGCVAGWSEDCSLLLLDARCLPGSEGGAVIIDAPSPVAPGEAPDCLSLPVALVGPPLRGLDGGRSTLGVAVPLSAIHRALSDSLPCSVLRALLGRALGCLRISRQLLPVAPPAFKSPMSVYTDRAAAARQVLESLCVIAAPDGGLGALALALSADGHVLVSKAFAAHLAQGHGRTFACLASAPSSIREHGPGPPRASGTPVRATVLHAFEGISELALVLLEGLARLSPLPWCLPSGAAPTLPRRPRAVEDAGAFQAGAEAWELRLPVAEQGARLLGPLTARGVVSHVATGRGAWQPALVESSFPPAARSSAASVLLYPGPPSALLALPLAGASRELPRQVLPQILLGLAAPELGPLLALLAGQTEELPALRQLDAAWRQRAECGAASVIWRAEAEPHRTPLRSEAPTAAPPRASL</sequence>
<organism evidence="1">
    <name type="scientific">Alexandrium monilatum</name>
    <dbReference type="NCBI Taxonomy" id="311494"/>
    <lineage>
        <taxon>Eukaryota</taxon>
        <taxon>Sar</taxon>
        <taxon>Alveolata</taxon>
        <taxon>Dinophyceae</taxon>
        <taxon>Gonyaulacales</taxon>
        <taxon>Pyrocystaceae</taxon>
        <taxon>Alexandrium</taxon>
    </lineage>
</organism>
<dbReference type="GO" id="GO:0004252">
    <property type="term" value="F:serine-type endopeptidase activity"/>
    <property type="evidence" value="ECO:0007669"/>
    <property type="project" value="InterPro"/>
</dbReference>
<dbReference type="InterPro" id="IPR039245">
    <property type="entry name" value="TYSND1/DEG15"/>
</dbReference>
<dbReference type="EMBL" id="HBNR01034611">
    <property type="protein sequence ID" value="CAE4590048.1"/>
    <property type="molecule type" value="Transcribed_RNA"/>
</dbReference>